<dbReference type="EMBL" id="AP018203">
    <property type="protein sequence ID" value="BAY53469.1"/>
    <property type="molecule type" value="Genomic_DNA"/>
</dbReference>
<dbReference type="AlphaFoldDB" id="A0A1Z4J9L6"/>
<organism evidence="1 2">
    <name type="scientific">Leptolyngbya boryana NIES-2135</name>
    <dbReference type="NCBI Taxonomy" id="1973484"/>
    <lineage>
        <taxon>Bacteria</taxon>
        <taxon>Bacillati</taxon>
        <taxon>Cyanobacteriota</taxon>
        <taxon>Cyanophyceae</taxon>
        <taxon>Leptolyngbyales</taxon>
        <taxon>Leptolyngbyaceae</taxon>
        <taxon>Leptolyngbya group</taxon>
        <taxon>Leptolyngbya</taxon>
    </lineage>
</organism>
<gene>
    <name evidence="1" type="ORF">NIES2135_02740</name>
</gene>
<sequence length="420" mass="49018">MNTGSIYHGRSISQEEERLYHHLLHLVQTEPPHRLIERFRLLFIEGTGYPDPELQKTVDLLIQSPSAAQNFRFVLNRCCHILINRWQSRPHQYEKVAELISLFESKPSRPIAGDFSRSRLINRQRQITQAFQHTEQYLTLKRLSSVLLPELTPAESQPFGTLIRRYPYLYEHCLVTEGTPNVQKASIRQLQAERQKQFELDLSKYVTYQVRRASSNRVIHPVENPTLLDDRSLSSALHQFTGKIDGNYTCKDVAKRFSVHCQQAKSYKHFKADLYHYLTDAVNPAYGNRHFNQQLGQFLKQTYSESENQPLSDFLMTRTCSQLLNFLVIDSLQQPQHFVFIDLLSNLGATATTRLLLQIVLLCQRVKPYLEKRFSVLFHHYEGYSRDRVQWLVAAMENLQLALSTNFSDLNLCLVHQLVR</sequence>
<keyword evidence="2" id="KW-1185">Reference proteome</keyword>
<protein>
    <submittedName>
        <fullName evidence="1">Uncharacterized protein</fullName>
    </submittedName>
</protein>
<evidence type="ECO:0000313" key="2">
    <source>
        <dbReference type="Proteomes" id="UP000217895"/>
    </source>
</evidence>
<proteinExistence type="predicted"/>
<accession>A0A1Z4J9L6</accession>
<evidence type="ECO:0000313" key="1">
    <source>
        <dbReference type="EMBL" id="BAY53469.1"/>
    </source>
</evidence>
<name>A0A1Z4J9L6_LEPBY</name>
<dbReference type="Proteomes" id="UP000217895">
    <property type="component" value="Chromosome"/>
</dbReference>
<reference evidence="1 2" key="1">
    <citation type="submission" date="2017-06" db="EMBL/GenBank/DDBJ databases">
        <title>Genome sequencing of cyanobaciteial culture collection at National Institute for Environmental Studies (NIES).</title>
        <authorList>
            <person name="Hirose Y."/>
            <person name="Shimura Y."/>
            <person name="Fujisawa T."/>
            <person name="Nakamura Y."/>
            <person name="Kawachi M."/>
        </authorList>
    </citation>
    <scope>NUCLEOTIDE SEQUENCE [LARGE SCALE GENOMIC DNA]</scope>
    <source>
        <strain evidence="1 2">NIES-2135</strain>
    </source>
</reference>